<feature type="region of interest" description="Disordered" evidence="7">
    <location>
        <begin position="563"/>
        <end position="595"/>
    </location>
</feature>
<keyword evidence="5" id="KW-0539">Nucleus</keyword>
<dbReference type="Pfam" id="PF08598">
    <property type="entry name" value="Sds3"/>
    <property type="match status" value="1"/>
</dbReference>
<accession>A0A6J3MF67</accession>
<dbReference type="GeneID" id="54358781"/>
<organism evidence="9">
    <name type="scientific">Dissoconium aciculare CBS 342.82</name>
    <dbReference type="NCBI Taxonomy" id="1314786"/>
    <lineage>
        <taxon>Eukaryota</taxon>
        <taxon>Fungi</taxon>
        <taxon>Dikarya</taxon>
        <taxon>Ascomycota</taxon>
        <taxon>Pezizomycotina</taxon>
        <taxon>Dothideomycetes</taxon>
        <taxon>Dothideomycetidae</taxon>
        <taxon>Mycosphaerellales</taxon>
        <taxon>Dissoconiaceae</taxon>
        <taxon>Dissoconium</taxon>
    </lineage>
</organism>
<evidence type="ECO:0000313" key="9">
    <source>
        <dbReference type="RefSeq" id="XP_033462548.1"/>
    </source>
</evidence>
<feature type="coiled-coil region" evidence="6">
    <location>
        <begin position="150"/>
        <end position="177"/>
    </location>
</feature>
<gene>
    <name evidence="9" type="ORF">K489DRAFT_313989</name>
</gene>
<dbReference type="GO" id="GO:0005654">
    <property type="term" value="C:nucleoplasm"/>
    <property type="evidence" value="ECO:0007669"/>
    <property type="project" value="UniProtKB-ARBA"/>
</dbReference>
<dbReference type="AlphaFoldDB" id="A0A6J3MF67"/>
<keyword evidence="2" id="KW-0678">Repressor</keyword>
<evidence type="ECO:0000313" key="8">
    <source>
        <dbReference type="Proteomes" id="UP000504637"/>
    </source>
</evidence>
<sequence length="595" mass="63712">MAIARHASPFNDGSPSASAPPQALTKRDVRRNRIVEKLQTMVTAFSSKGHHHYRAQLQAIQVDMTLLIGADPYGSGGPLDDSYDDIRALVDSIVQGGPNGVGGVNLPEDDAARNDFYSIAGKRYGEFVRNVNNAVEERDADLTALHNNYNSAVSELERTYQQRLRQAEEERNALLATIRQRLTISLSKRRTQLLRDKDQLDIADSNVMLMHPNHFSIGNIPGSPSHHNANHNNKRTRHLRHHRAFSPAPASAEFGENGKRKRKFGQVEDEDALAAFAGGRSPHKDSRAQREYAQFEAPAYSIEKIFTEKELAMATDTAKLATYKYFYLPQQAPPEQALNNGTGQSSVNGEQLEGVDGGSGENGTDGRASPVPAAPEMERTTSVLTRNGARKDPLAALADLANAAVAVSSTGPSPRPNPFVPAAPTYHAVSRSEKSGAPAPPGVGAHDIENDFELMRRAGGDGPDDNDKDVNMDATAAEVASEMRRQLLDQALGRSTVLAPYRLPQLETGPGAMIGPGVDREPRTGFAPLLQIAITNEIRPRGLPASGTSMAAALSGRLGIGAEPMSRTTSAGGASEMGDAVAPAPGRRGGKGKLV</sequence>
<dbReference type="InterPro" id="IPR013907">
    <property type="entry name" value="Sds3"/>
</dbReference>
<evidence type="ECO:0000256" key="1">
    <source>
        <dbReference type="ARBA" id="ARBA00004123"/>
    </source>
</evidence>
<protein>
    <recommendedName>
        <fullName evidence="10">Deacetylase complex subunit Sds3</fullName>
    </recommendedName>
</protein>
<dbReference type="GO" id="GO:0010468">
    <property type="term" value="P:regulation of gene expression"/>
    <property type="evidence" value="ECO:0007669"/>
    <property type="project" value="UniProtKB-ARBA"/>
</dbReference>
<dbReference type="RefSeq" id="XP_033462548.1">
    <property type="nucleotide sequence ID" value="XM_033600981.1"/>
</dbReference>
<feature type="compositionally biased region" description="Polar residues" evidence="7">
    <location>
        <begin position="337"/>
        <end position="349"/>
    </location>
</feature>
<evidence type="ECO:0000256" key="7">
    <source>
        <dbReference type="SAM" id="MobiDB-lite"/>
    </source>
</evidence>
<dbReference type="OrthoDB" id="70376at2759"/>
<evidence type="ECO:0000256" key="3">
    <source>
        <dbReference type="ARBA" id="ARBA00023015"/>
    </source>
</evidence>
<reference evidence="9" key="2">
    <citation type="submission" date="2020-04" db="EMBL/GenBank/DDBJ databases">
        <authorList>
            <consortium name="NCBI Genome Project"/>
        </authorList>
    </citation>
    <scope>NUCLEOTIDE SEQUENCE</scope>
    <source>
        <strain evidence="9">CBS 342.82</strain>
    </source>
</reference>
<keyword evidence="3" id="KW-0805">Transcription regulation</keyword>
<keyword evidence="8" id="KW-1185">Reference proteome</keyword>
<name>A0A6J3MF67_9PEZI</name>
<reference evidence="9" key="3">
    <citation type="submission" date="2025-08" db="UniProtKB">
        <authorList>
            <consortium name="RefSeq"/>
        </authorList>
    </citation>
    <scope>IDENTIFICATION</scope>
    <source>
        <strain evidence="9">CBS 342.82</strain>
    </source>
</reference>
<evidence type="ECO:0000256" key="4">
    <source>
        <dbReference type="ARBA" id="ARBA00023163"/>
    </source>
</evidence>
<proteinExistence type="predicted"/>
<evidence type="ECO:0000256" key="6">
    <source>
        <dbReference type="SAM" id="Coils"/>
    </source>
</evidence>
<dbReference type="Proteomes" id="UP000504637">
    <property type="component" value="Unplaced"/>
</dbReference>
<keyword evidence="4" id="KW-0804">Transcription</keyword>
<dbReference type="PANTHER" id="PTHR21964">
    <property type="entry name" value="BREAST CANCER METASTASIS-SUPPRESSOR 1"/>
    <property type="match status" value="1"/>
</dbReference>
<feature type="region of interest" description="Disordered" evidence="7">
    <location>
        <begin position="1"/>
        <end position="28"/>
    </location>
</feature>
<evidence type="ECO:0008006" key="10">
    <source>
        <dbReference type="Google" id="ProtNLM"/>
    </source>
</evidence>
<evidence type="ECO:0000256" key="2">
    <source>
        <dbReference type="ARBA" id="ARBA00022491"/>
    </source>
</evidence>
<evidence type="ECO:0000256" key="5">
    <source>
        <dbReference type="ARBA" id="ARBA00023242"/>
    </source>
</evidence>
<reference evidence="9" key="1">
    <citation type="submission" date="2020-01" db="EMBL/GenBank/DDBJ databases">
        <authorList>
            <consortium name="DOE Joint Genome Institute"/>
            <person name="Haridas S."/>
            <person name="Albert R."/>
            <person name="Binder M."/>
            <person name="Bloem J."/>
            <person name="Labutti K."/>
            <person name="Salamov A."/>
            <person name="Andreopoulos B."/>
            <person name="Baker S.E."/>
            <person name="Barry K."/>
            <person name="Bills G."/>
            <person name="Bluhm B.H."/>
            <person name="Cannon C."/>
            <person name="Castanera R."/>
            <person name="Culley D.E."/>
            <person name="Daum C."/>
            <person name="Ezra D."/>
            <person name="Gonzalez J.B."/>
            <person name="Henrissat B."/>
            <person name="Kuo A."/>
            <person name="Liang C."/>
            <person name="Lipzen A."/>
            <person name="Lutzoni F."/>
            <person name="Magnuson J."/>
            <person name="Mondo S."/>
            <person name="Nolan M."/>
            <person name="Ohm R."/>
            <person name="Pangilinan J."/>
            <person name="Park H.-J."/>
            <person name="Ramirez L."/>
            <person name="Alfaro M."/>
            <person name="Sun H."/>
            <person name="Tritt A."/>
            <person name="Yoshinaga Y."/>
            <person name="Zwiers L.-H."/>
            <person name="Turgeon B.G."/>
            <person name="Goodwin S.B."/>
            <person name="Spatafora J.W."/>
            <person name="Crous P.W."/>
            <person name="Grigoriev I.V."/>
        </authorList>
    </citation>
    <scope>NUCLEOTIDE SEQUENCE</scope>
    <source>
        <strain evidence="9">CBS 342.82</strain>
    </source>
</reference>
<keyword evidence="6" id="KW-0175">Coiled coil</keyword>
<comment type="subcellular location">
    <subcellularLocation>
        <location evidence="1">Nucleus</location>
    </subcellularLocation>
</comment>
<dbReference type="SMART" id="SM01401">
    <property type="entry name" value="Sds3"/>
    <property type="match status" value="1"/>
</dbReference>
<feature type="region of interest" description="Disordered" evidence="7">
    <location>
        <begin position="335"/>
        <end position="377"/>
    </location>
</feature>